<name>A0ABR1JZE7_9AGAR</name>
<protein>
    <recommendedName>
        <fullName evidence="3">F-box domain-containing protein</fullName>
    </recommendedName>
</protein>
<evidence type="ECO:0000313" key="2">
    <source>
        <dbReference type="Proteomes" id="UP001498398"/>
    </source>
</evidence>
<gene>
    <name evidence="1" type="ORF">VKT23_001611</name>
</gene>
<accession>A0ABR1JZE7</accession>
<evidence type="ECO:0000313" key="1">
    <source>
        <dbReference type="EMBL" id="KAK7470173.1"/>
    </source>
</evidence>
<proteinExistence type="predicted"/>
<comment type="caution">
    <text evidence="1">The sequence shown here is derived from an EMBL/GenBank/DDBJ whole genome shotgun (WGS) entry which is preliminary data.</text>
</comment>
<organism evidence="1 2">
    <name type="scientific">Marasmiellus scandens</name>
    <dbReference type="NCBI Taxonomy" id="2682957"/>
    <lineage>
        <taxon>Eukaryota</taxon>
        <taxon>Fungi</taxon>
        <taxon>Dikarya</taxon>
        <taxon>Basidiomycota</taxon>
        <taxon>Agaricomycotina</taxon>
        <taxon>Agaricomycetes</taxon>
        <taxon>Agaricomycetidae</taxon>
        <taxon>Agaricales</taxon>
        <taxon>Marasmiineae</taxon>
        <taxon>Omphalotaceae</taxon>
        <taxon>Marasmiellus</taxon>
    </lineage>
</organism>
<reference evidence="1 2" key="1">
    <citation type="submission" date="2024-01" db="EMBL/GenBank/DDBJ databases">
        <title>A draft genome for the cacao thread blight pathogen Marasmiellus scandens.</title>
        <authorList>
            <person name="Baruah I.K."/>
            <person name="Leung J."/>
            <person name="Bukari Y."/>
            <person name="Amoako-Attah I."/>
            <person name="Meinhardt L.W."/>
            <person name="Bailey B.A."/>
            <person name="Cohen S.P."/>
        </authorList>
    </citation>
    <scope>NUCLEOTIDE SEQUENCE [LARGE SCALE GENOMIC DNA]</scope>
    <source>
        <strain evidence="1 2">GH-19</strain>
    </source>
</reference>
<dbReference type="Proteomes" id="UP001498398">
    <property type="component" value="Unassembled WGS sequence"/>
</dbReference>
<evidence type="ECO:0008006" key="3">
    <source>
        <dbReference type="Google" id="ProtNLM"/>
    </source>
</evidence>
<keyword evidence="2" id="KW-1185">Reference proteome</keyword>
<dbReference type="EMBL" id="JBANRG010000002">
    <property type="protein sequence ID" value="KAK7470173.1"/>
    <property type="molecule type" value="Genomic_DNA"/>
</dbReference>
<sequence>MSSTHAFPLELLREILKFHSSHSEYNLETSVIWKEVDGLKTEAPHALVTAPSLALSQVCSRWRKLALETPQLWSNLSLDLACNSFGIRKLVGLFLKRAGRLTLKVGLEYRAISWDDRLDQERMFQVTLEELQALRKYDYNQLPQSSWELLRSLLSENHRWYDVTFDLHRFLFSAVVKSKKVTILRLLNAKGDDALGTLEKLALSWDEIGDMESREPENEPKSSLFFDWLAWGAPKLHTLCLTQLRPSLFTIPFMLLHQLRSLSVVCNTFGHKSLGKTTLSDVIDILERCPLLESAEFDLDADTTNVSLQTITHHALRSLTCKIRKRDVTSSFLQSLTLPSLEAMAFSDTEFWSNKQLQDAEQHRFLESLHDLLRRLPTSLERLSFSGLIFGSDEELIQTLSLTPTVKHLVLDCPARRSHLWTDQLLSRLGASLLPCLQSIDITLFCDERSRAEALMYPDDNALYSMLLSLASSSKGRFRFKFVGNVLRYIHDPDVERQQMSNYVARLKSQLYDGQIENLDWVVETDFKNSFEDDEQSPEGNEHFVLPMYEESSGNDDEIDI</sequence>